<evidence type="ECO:0000313" key="2">
    <source>
        <dbReference type="Proteomes" id="UP001222027"/>
    </source>
</evidence>
<evidence type="ECO:0000313" key="1">
    <source>
        <dbReference type="EMBL" id="KAJ8459071.1"/>
    </source>
</evidence>
<evidence type="ECO:0008006" key="3">
    <source>
        <dbReference type="Google" id="ProtNLM"/>
    </source>
</evidence>
<dbReference type="InterPro" id="IPR007658">
    <property type="entry name" value="DUF594"/>
</dbReference>
<gene>
    <name evidence="1" type="ORF">OPV22_031997</name>
</gene>
<keyword evidence="2" id="KW-1185">Reference proteome</keyword>
<dbReference type="PANTHER" id="PTHR31325">
    <property type="entry name" value="OS01G0798800 PROTEIN-RELATED"/>
    <property type="match status" value="1"/>
</dbReference>
<sequence length="148" mass="16563">MEMKANQVVANSLSRYCAYLVGFVPDLLPDNSFVAQLIFDNAVKEASSLPRTLNLDQRFGSMMNPSDTSQTVVCRGARLGKQCRDMETPEMRWKVMADFWVEMILFLAPSDNAKAHVERLARGGEFITHLWALLTHAGILGRDPSSMP</sequence>
<reference evidence="1 2" key="1">
    <citation type="submission" date="2022-12" db="EMBL/GenBank/DDBJ databases">
        <title>Chromosome-scale assembly of the Ensete ventricosum genome.</title>
        <authorList>
            <person name="Dussert Y."/>
            <person name="Stocks J."/>
            <person name="Wendawek A."/>
            <person name="Woldeyes F."/>
            <person name="Nichols R.A."/>
            <person name="Borrell J.S."/>
        </authorList>
    </citation>
    <scope>NUCLEOTIDE SEQUENCE [LARGE SCALE GENOMIC DNA]</scope>
    <source>
        <strain evidence="2">cv. Maze</strain>
        <tissue evidence="1">Seeds</tissue>
    </source>
</reference>
<organism evidence="1 2">
    <name type="scientific">Ensete ventricosum</name>
    <name type="common">Abyssinian banana</name>
    <name type="synonym">Musa ensete</name>
    <dbReference type="NCBI Taxonomy" id="4639"/>
    <lineage>
        <taxon>Eukaryota</taxon>
        <taxon>Viridiplantae</taxon>
        <taxon>Streptophyta</taxon>
        <taxon>Embryophyta</taxon>
        <taxon>Tracheophyta</taxon>
        <taxon>Spermatophyta</taxon>
        <taxon>Magnoliopsida</taxon>
        <taxon>Liliopsida</taxon>
        <taxon>Zingiberales</taxon>
        <taxon>Musaceae</taxon>
        <taxon>Ensete</taxon>
    </lineage>
</organism>
<dbReference type="Pfam" id="PF04578">
    <property type="entry name" value="DUF594"/>
    <property type="match status" value="1"/>
</dbReference>
<dbReference type="Proteomes" id="UP001222027">
    <property type="component" value="Unassembled WGS sequence"/>
</dbReference>
<dbReference type="EMBL" id="JAQQAF010000009">
    <property type="protein sequence ID" value="KAJ8459071.1"/>
    <property type="molecule type" value="Genomic_DNA"/>
</dbReference>
<dbReference type="AlphaFoldDB" id="A0AAV8NZQ6"/>
<name>A0AAV8NZQ6_ENSVE</name>
<comment type="caution">
    <text evidence="1">The sequence shown here is derived from an EMBL/GenBank/DDBJ whole genome shotgun (WGS) entry which is preliminary data.</text>
</comment>
<accession>A0AAV8NZQ6</accession>
<protein>
    <recommendedName>
        <fullName evidence="3">DUF4220 domain-containing protein</fullName>
    </recommendedName>
</protein>
<proteinExistence type="predicted"/>